<dbReference type="AlphaFoldDB" id="A0A2P8D2B2"/>
<dbReference type="OrthoDB" id="5296765at2"/>
<dbReference type="PROSITE" id="PS50893">
    <property type="entry name" value="ABC_TRANSPORTER_2"/>
    <property type="match status" value="1"/>
</dbReference>
<dbReference type="Proteomes" id="UP000240542">
    <property type="component" value="Unassembled WGS sequence"/>
</dbReference>
<evidence type="ECO:0000256" key="1">
    <source>
        <dbReference type="ARBA" id="ARBA00022448"/>
    </source>
</evidence>
<dbReference type="InterPro" id="IPR003439">
    <property type="entry name" value="ABC_transporter-like_ATP-bd"/>
</dbReference>
<dbReference type="Gene3D" id="3.40.50.300">
    <property type="entry name" value="P-loop containing nucleotide triphosphate hydrolases"/>
    <property type="match status" value="1"/>
</dbReference>
<dbReference type="PROSITE" id="PS00211">
    <property type="entry name" value="ABC_TRANSPORTER_1"/>
    <property type="match status" value="1"/>
</dbReference>
<comment type="caution">
    <text evidence="6">The sequence shown here is derived from an EMBL/GenBank/DDBJ whole genome shotgun (WGS) entry which is preliminary data.</text>
</comment>
<keyword evidence="7" id="KW-1185">Reference proteome</keyword>
<dbReference type="GO" id="GO:0016887">
    <property type="term" value="F:ATP hydrolysis activity"/>
    <property type="evidence" value="ECO:0007669"/>
    <property type="project" value="InterPro"/>
</dbReference>
<evidence type="ECO:0000256" key="4">
    <source>
        <dbReference type="SAM" id="MobiDB-lite"/>
    </source>
</evidence>
<feature type="region of interest" description="Disordered" evidence="4">
    <location>
        <begin position="247"/>
        <end position="275"/>
    </location>
</feature>
<dbReference type="SMART" id="SM00382">
    <property type="entry name" value="AAA"/>
    <property type="match status" value="1"/>
</dbReference>
<dbReference type="CDD" id="cd03235">
    <property type="entry name" value="ABC_Metallic_Cations"/>
    <property type="match status" value="1"/>
</dbReference>
<organism evidence="6 7">
    <name type="scientific">Murinocardiopsis flavida</name>
    <dbReference type="NCBI Taxonomy" id="645275"/>
    <lineage>
        <taxon>Bacteria</taxon>
        <taxon>Bacillati</taxon>
        <taxon>Actinomycetota</taxon>
        <taxon>Actinomycetes</taxon>
        <taxon>Streptosporangiales</taxon>
        <taxon>Nocardiopsidaceae</taxon>
        <taxon>Murinocardiopsis</taxon>
    </lineage>
</organism>
<dbReference type="RefSeq" id="WP_106585599.1">
    <property type="nucleotide sequence ID" value="NZ_PYGA01000020.1"/>
</dbReference>
<keyword evidence="3 6" id="KW-0067">ATP-binding</keyword>
<protein>
    <submittedName>
        <fullName evidence="6">Zinc transport system ATP-binding protein</fullName>
    </submittedName>
</protein>
<feature type="domain" description="ABC transporter" evidence="5">
    <location>
        <begin position="20"/>
        <end position="254"/>
    </location>
</feature>
<feature type="compositionally biased region" description="Basic and acidic residues" evidence="4">
    <location>
        <begin position="247"/>
        <end position="257"/>
    </location>
</feature>
<dbReference type="PANTHER" id="PTHR42734">
    <property type="entry name" value="METAL TRANSPORT SYSTEM ATP-BINDING PROTEIN TM_0124-RELATED"/>
    <property type="match status" value="1"/>
</dbReference>
<dbReference type="GO" id="GO:0005524">
    <property type="term" value="F:ATP binding"/>
    <property type="evidence" value="ECO:0007669"/>
    <property type="project" value="UniProtKB-KW"/>
</dbReference>
<dbReference type="InterPro" id="IPR017871">
    <property type="entry name" value="ABC_transporter-like_CS"/>
</dbReference>
<gene>
    <name evidence="6" type="ORF">CLV63_12067</name>
</gene>
<proteinExistence type="predicted"/>
<dbReference type="EMBL" id="PYGA01000020">
    <property type="protein sequence ID" value="PSK91341.1"/>
    <property type="molecule type" value="Genomic_DNA"/>
</dbReference>
<keyword evidence="1" id="KW-0813">Transport</keyword>
<evidence type="ECO:0000259" key="5">
    <source>
        <dbReference type="PROSITE" id="PS50893"/>
    </source>
</evidence>
<dbReference type="SUPFAM" id="SSF52540">
    <property type="entry name" value="P-loop containing nucleoside triphosphate hydrolases"/>
    <property type="match status" value="1"/>
</dbReference>
<evidence type="ECO:0000256" key="3">
    <source>
        <dbReference type="ARBA" id="ARBA00022840"/>
    </source>
</evidence>
<dbReference type="InterPro" id="IPR003593">
    <property type="entry name" value="AAA+_ATPase"/>
</dbReference>
<dbReference type="Pfam" id="PF00005">
    <property type="entry name" value="ABC_tran"/>
    <property type="match status" value="1"/>
</dbReference>
<dbReference type="InterPro" id="IPR050153">
    <property type="entry name" value="Metal_Ion_Import_ABC"/>
</dbReference>
<evidence type="ECO:0000313" key="6">
    <source>
        <dbReference type="EMBL" id="PSK91341.1"/>
    </source>
</evidence>
<feature type="region of interest" description="Disordered" evidence="4">
    <location>
        <begin position="1"/>
        <end position="21"/>
    </location>
</feature>
<accession>A0A2P8D2B2</accession>
<evidence type="ECO:0000313" key="7">
    <source>
        <dbReference type="Proteomes" id="UP000240542"/>
    </source>
</evidence>
<reference evidence="6 7" key="1">
    <citation type="submission" date="2018-03" db="EMBL/GenBank/DDBJ databases">
        <title>Genomic Encyclopedia of Archaeal and Bacterial Type Strains, Phase II (KMG-II): from individual species to whole genera.</title>
        <authorList>
            <person name="Goeker M."/>
        </authorList>
    </citation>
    <scope>NUCLEOTIDE SEQUENCE [LARGE SCALE GENOMIC DNA]</scope>
    <source>
        <strain evidence="6 7">DSM 45312</strain>
    </source>
</reference>
<dbReference type="InterPro" id="IPR027417">
    <property type="entry name" value="P-loop_NTPase"/>
</dbReference>
<keyword evidence="2" id="KW-0547">Nucleotide-binding</keyword>
<name>A0A2P8D2B2_9ACTN</name>
<sequence length="275" mass="28694">MSAETLSQARPAPPPQPPAVRVRDAVVSYDRRPVVRGVSLDIGAGEVVAVLGPNGSGKSTLLRAILGLVPLTAGTVDLHGTPLRRFTEWARIGYVPQRLSAGGGVPATVREVVASGQVARRRRLSLPTTEDRAAVTEALETVGLLHRSRDSVHELSGGQQQRVLIARALAGRPDTFLMDEPLAGVDAASQQTLADTIAALSGRGATVVLVLHELGPLEPLIGRAVVLSEGTVGHDGAPPRPFGDCARDGHEHIHPHADAAGGASALPTIEVPRRD</sequence>
<evidence type="ECO:0000256" key="2">
    <source>
        <dbReference type="ARBA" id="ARBA00022741"/>
    </source>
</evidence>